<dbReference type="Gene3D" id="3.30.390.30">
    <property type="match status" value="1"/>
</dbReference>
<evidence type="ECO:0000313" key="3">
    <source>
        <dbReference type="Proteomes" id="UP001596435"/>
    </source>
</evidence>
<protein>
    <recommendedName>
        <fullName evidence="1">Pyridine nucleotide-disulphide oxidoreductase dimerisation domain-containing protein</fullName>
    </recommendedName>
</protein>
<dbReference type="RefSeq" id="WP_345704084.1">
    <property type="nucleotide sequence ID" value="NZ_BAABKV010000001.1"/>
</dbReference>
<sequence>MTHRYDLVGRLLGAHLLGPQAAALVQPLVLAMTSGMTAQEVTHRPLWIHPALTEVVQNTLLALGAEPQ</sequence>
<organism evidence="2 3">
    <name type="scientific">Kitasatospora paranensis</name>
    <dbReference type="NCBI Taxonomy" id="258053"/>
    <lineage>
        <taxon>Bacteria</taxon>
        <taxon>Bacillati</taxon>
        <taxon>Actinomycetota</taxon>
        <taxon>Actinomycetes</taxon>
        <taxon>Kitasatosporales</taxon>
        <taxon>Streptomycetaceae</taxon>
        <taxon>Kitasatospora</taxon>
    </lineage>
</organism>
<dbReference type="InterPro" id="IPR016156">
    <property type="entry name" value="FAD/NAD-linked_Rdtase_dimer_sf"/>
</dbReference>
<keyword evidence="3" id="KW-1185">Reference proteome</keyword>
<evidence type="ECO:0000259" key="1">
    <source>
        <dbReference type="Pfam" id="PF02852"/>
    </source>
</evidence>
<evidence type="ECO:0000313" key="2">
    <source>
        <dbReference type="EMBL" id="MFC7180018.1"/>
    </source>
</evidence>
<dbReference type="Proteomes" id="UP001596435">
    <property type="component" value="Unassembled WGS sequence"/>
</dbReference>
<accession>A0ABW2FS46</accession>
<gene>
    <name evidence="2" type="ORF">ACFQMG_10655</name>
</gene>
<dbReference type="SUPFAM" id="SSF55424">
    <property type="entry name" value="FAD/NAD-linked reductases, dimerisation (C-terminal) domain"/>
    <property type="match status" value="1"/>
</dbReference>
<dbReference type="InterPro" id="IPR004099">
    <property type="entry name" value="Pyr_nucl-diS_OxRdtase_dimer"/>
</dbReference>
<proteinExistence type="predicted"/>
<dbReference type="EMBL" id="JBHTAJ010000015">
    <property type="protein sequence ID" value="MFC7180018.1"/>
    <property type="molecule type" value="Genomic_DNA"/>
</dbReference>
<reference evidence="3" key="1">
    <citation type="journal article" date="2019" name="Int. J. Syst. Evol. Microbiol.">
        <title>The Global Catalogue of Microorganisms (GCM) 10K type strain sequencing project: providing services to taxonomists for standard genome sequencing and annotation.</title>
        <authorList>
            <consortium name="The Broad Institute Genomics Platform"/>
            <consortium name="The Broad Institute Genome Sequencing Center for Infectious Disease"/>
            <person name="Wu L."/>
            <person name="Ma J."/>
        </authorList>
    </citation>
    <scope>NUCLEOTIDE SEQUENCE [LARGE SCALE GENOMIC DNA]</scope>
    <source>
        <strain evidence="3">CGMCC 1.12859</strain>
    </source>
</reference>
<comment type="caution">
    <text evidence="2">The sequence shown here is derived from an EMBL/GenBank/DDBJ whole genome shotgun (WGS) entry which is preliminary data.</text>
</comment>
<dbReference type="Pfam" id="PF02852">
    <property type="entry name" value="Pyr_redox_dim"/>
    <property type="match status" value="1"/>
</dbReference>
<feature type="domain" description="Pyridine nucleotide-disulphide oxidoreductase dimerisation" evidence="1">
    <location>
        <begin position="9"/>
        <end position="58"/>
    </location>
</feature>
<name>A0ABW2FS46_9ACTN</name>